<proteinExistence type="predicted"/>
<organism evidence="1 2">
    <name type="scientific">Caerostris extrusa</name>
    <name type="common">Bark spider</name>
    <name type="synonym">Caerostris bankana</name>
    <dbReference type="NCBI Taxonomy" id="172846"/>
    <lineage>
        <taxon>Eukaryota</taxon>
        <taxon>Metazoa</taxon>
        <taxon>Ecdysozoa</taxon>
        <taxon>Arthropoda</taxon>
        <taxon>Chelicerata</taxon>
        <taxon>Arachnida</taxon>
        <taxon>Araneae</taxon>
        <taxon>Araneomorphae</taxon>
        <taxon>Entelegynae</taxon>
        <taxon>Araneoidea</taxon>
        <taxon>Araneidae</taxon>
        <taxon>Caerostris</taxon>
    </lineage>
</organism>
<comment type="caution">
    <text evidence="1">The sequence shown here is derived from an EMBL/GenBank/DDBJ whole genome shotgun (WGS) entry which is preliminary data.</text>
</comment>
<dbReference type="AlphaFoldDB" id="A0AAV4QXN5"/>
<evidence type="ECO:0000313" key="1">
    <source>
        <dbReference type="EMBL" id="GIY14002.1"/>
    </source>
</evidence>
<sequence length="81" mass="10043">MFGEMDWFSPWLDTSIVFWNREFNSVRYCSERWIPSFSQGRSMKEGICTYRWDPTCFDWGPRTELVFCWFEHCFFLWVLSQ</sequence>
<evidence type="ECO:0000313" key="2">
    <source>
        <dbReference type="Proteomes" id="UP001054945"/>
    </source>
</evidence>
<dbReference type="Proteomes" id="UP001054945">
    <property type="component" value="Unassembled WGS sequence"/>
</dbReference>
<keyword evidence="2" id="KW-1185">Reference proteome</keyword>
<reference evidence="1 2" key="1">
    <citation type="submission" date="2021-06" db="EMBL/GenBank/DDBJ databases">
        <title>Caerostris extrusa draft genome.</title>
        <authorList>
            <person name="Kono N."/>
            <person name="Arakawa K."/>
        </authorList>
    </citation>
    <scope>NUCLEOTIDE SEQUENCE [LARGE SCALE GENOMIC DNA]</scope>
</reference>
<name>A0AAV4QXN5_CAEEX</name>
<protein>
    <submittedName>
        <fullName evidence="1">Uncharacterized protein</fullName>
    </submittedName>
</protein>
<dbReference type="EMBL" id="BPLR01007031">
    <property type="protein sequence ID" value="GIY14002.1"/>
    <property type="molecule type" value="Genomic_DNA"/>
</dbReference>
<gene>
    <name evidence="1" type="ORF">CEXT_663181</name>
</gene>
<accession>A0AAV4QXN5</accession>